<dbReference type="InterPro" id="IPR045851">
    <property type="entry name" value="AMP-bd_C_sf"/>
</dbReference>
<dbReference type="InterPro" id="IPR025110">
    <property type="entry name" value="AMP-bd_C"/>
</dbReference>
<dbReference type="InterPro" id="IPR042099">
    <property type="entry name" value="ANL_N_sf"/>
</dbReference>
<dbReference type="EMBL" id="CABVPL010000010">
    <property type="protein sequence ID" value="VWB43834.1"/>
    <property type="molecule type" value="Genomic_DNA"/>
</dbReference>
<dbReference type="PANTHER" id="PTHR43767:SF1">
    <property type="entry name" value="NONRIBOSOMAL PEPTIDE SYNTHASE PES1 (EUROFUNG)-RELATED"/>
    <property type="match status" value="1"/>
</dbReference>
<dbReference type="InterPro" id="IPR000873">
    <property type="entry name" value="AMP-dep_synth/lig_dom"/>
</dbReference>
<dbReference type="AlphaFoldDB" id="A0A6P2JLU3"/>
<evidence type="ECO:0000259" key="2">
    <source>
        <dbReference type="Pfam" id="PF13193"/>
    </source>
</evidence>
<feature type="domain" description="AMP-binding enzyme C-terminal" evidence="2">
    <location>
        <begin position="428"/>
        <end position="502"/>
    </location>
</feature>
<dbReference type="InterPro" id="IPR050237">
    <property type="entry name" value="ATP-dep_AMP-bd_enzyme"/>
</dbReference>
<gene>
    <name evidence="3" type="ORF">BLA24064_01959</name>
</gene>
<dbReference type="Pfam" id="PF13193">
    <property type="entry name" value="AMP-binding_C"/>
    <property type="match status" value="1"/>
</dbReference>
<sequence>MTHPVFLDDAIVRQARRFPHKIALVVDGRPTTYQALERETERAARALLALGVCAGDRVGLFASFSPAIVAVYLGCLRIGAVTAATHHTLSDDKLIHQLQHAGAKVLVTDRTVGLGRICDAAKLEWAVVLGTADERDVRIVDFGKIDTSRSDAPERSFTTEHPVSIFYTTGSTYAPKGVLVNHRIMTAACESVTSYLDMGPDDAVLSYSTLASDYGVYNVLMPLYRGATAVIERVAPETPEHVLNVIERERVTALHVFPPVIFVLSRADPTWQARVPSLRYISSSGQALHPKHIERIRSALPDVLFYSNYGMTECKRISFLPPQELLRKPTSVGKPLAGVTVLVVGDDGEPVADPGQVGELWVSAPFTMLEYWAMPEATAAAFATLANGTRMLKTGDLFRLDAEGDLHYVGRKDDIFVRGAWNVNPRDVERCLISHPAVAEAIVVPVPDECMGHLPKAFVVLEPGRTVLDGELAEYCGARIDWHMVPAAFEIVGRLPRSQSGKSTGKGLV</sequence>
<organism evidence="3 4">
    <name type="scientific">Burkholderia latens</name>
    <dbReference type="NCBI Taxonomy" id="488446"/>
    <lineage>
        <taxon>Bacteria</taxon>
        <taxon>Pseudomonadati</taxon>
        <taxon>Pseudomonadota</taxon>
        <taxon>Betaproteobacteria</taxon>
        <taxon>Burkholderiales</taxon>
        <taxon>Burkholderiaceae</taxon>
        <taxon>Burkholderia</taxon>
        <taxon>Burkholderia cepacia complex</taxon>
    </lineage>
</organism>
<evidence type="ECO:0000313" key="4">
    <source>
        <dbReference type="Proteomes" id="UP000494222"/>
    </source>
</evidence>
<dbReference type="PANTHER" id="PTHR43767">
    <property type="entry name" value="LONG-CHAIN-FATTY-ACID--COA LIGASE"/>
    <property type="match status" value="1"/>
</dbReference>
<dbReference type="SUPFAM" id="SSF56801">
    <property type="entry name" value="Acetyl-CoA synthetase-like"/>
    <property type="match status" value="1"/>
</dbReference>
<accession>A0A6P2JLU3</accession>
<protein>
    <submittedName>
        <fullName evidence="3">AMP-binding enzyme</fullName>
    </submittedName>
</protein>
<dbReference type="Gene3D" id="3.30.300.30">
    <property type="match status" value="1"/>
</dbReference>
<evidence type="ECO:0000259" key="1">
    <source>
        <dbReference type="Pfam" id="PF00501"/>
    </source>
</evidence>
<evidence type="ECO:0000313" key="3">
    <source>
        <dbReference type="EMBL" id="VWB43834.1"/>
    </source>
</evidence>
<feature type="domain" description="AMP-dependent synthetase/ligase" evidence="1">
    <location>
        <begin position="13"/>
        <end position="372"/>
    </location>
</feature>
<dbReference type="Pfam" id="PF00501">
    <property type="entry name" value="AMP-binding"/>
    <property type="match status" value="1"/>
</dbReference>
<proteinExistence type="predicted"/>
<reference evidence="3 4" key="1">
    <citation type="submission" date="2019-09" db="EMBL/GenBank/DDBJ databases">
        <authorList>
            <person name="Depoorter E."/>
        </authorList>
    </citation>
    <scope>NUCLEOTIDE SEQUENCE [LARGE SCALE GENOMIC DNA]</scope>
    <source>
        <strain evidence="3">LMG 24064</strain>
    </source>
</reference>
<dbReference type="Proteomes" id="UP000494222">
    <property type="component" value="Unassembled WGS sequence"/>
</dbReference>
<name>A0A6P2JLU3_9BURK</name>
<dbReference type="GO" id="GO:0016878">
    <property type="term" value="F:acid-thiol ligase activity"/>
    <property type="evidence" value="ECO:0007669"/>
    <property type="project" value="UniProtKB-ARBA"/>
</dbReference>
<dbReference type="Gene3D" id="3.40.50.12780">
    <property type="entry name" value="N-terminal domain of ligase-like"/>
    <property type="match status" value="1"/>
</dbReference>
<dbReference type="RefSeq" id="WP_208455037.1">
    <property type="nucleotide sequence ID" value="NZ_CABVPL010000010.1"/>
</dbReference>
<dbReference type="GeneID" id="99789232"/>